<dbReference type="PANTHER" id="PTHR10434:SF11">
    <property type="entry name" value="1-ACYL-SN-GLYCEROL-3-PHOSPHATE ACYLTRANSFERASE"/>
    <property type="match status" value="1"/>
</dbReference>
<evidence type="ECO:0000313" key="6">
    <source>
        <dbReference type="Proteomes" id="UP000002484"/>
    </source>
</evidence>
<dbReference type="GO" id="GO:0005886">
    <property type="term" value="C:plasma membrane"/>
    <property type="evidence" value="ECO:0007669"/>
    <property type="project" value="TreeGrafter"/>
</dbReference>
<reference evidence="5 6" key="1">
    <citation type="submission" date="2010-10" db="EMBL/GenBank/DDBJ databases">
        <title>Complete sequence of Frankia sp. EuI1c.</title>
        <authorList>
            <consortium name="US DOE Joint Genome Institute"/>
            <person name="Lucas S."/>
            <person name="Copeland A."/>
            <person name="Lapidus A."/>
            <person name="Cheng J.-F."/>
            <person name="Bruce D."/>
            <person name="Goodwin L."/>
            <person name="Pitluck S."/>
            <person name="Chertkov O."/>
            <person name="Detter J.C."/>
            <person name="Han C."/>
            <person name="Tapia R."/>
            <person name="Land M."/>
            <person name="Hauser L."/>
            <person name="Jeffries C."/>
            <person name="Kyrpides N."/>
            <person name="Ivanova N."/>
            <person name="Mikhailova N."/>
            <person name="Beauchemin N."/>
            <person name="Sen A."/>
            <person name="Sur S.A."/>
            <person name="Gtari M."/>
            <person name="Wall L."/>
            <person name="Tisa L."/>
            <person name="Woyke T."/>
        </authorList>
    </citation>
    <scope>NUCLEOTIDE SEQUENCE [LARGE SCALE GENOMIC DNA]</scope>
    <source>
        <strain evidence="6">DSM 45817 / CECT 9037 / EuI1c</strain>
    </source>
</reference>
<evidence type="ECO:0000313" key="5">
    <source>
        <dbReference type="EMBL" id="ADP81386.1"/>
    </source>
</evidence>
<feature type="domain" description="Phospholipid/glycerol acyltransferase" evidence="4">
    <location>
        <begin position="78"/>
        <end position="197"/>
    </location>
</feature>
<dbReference type="CDD" id="cd07989">
    <property type="entry name" value="LPLAT_AGPAT-like"/>
    <property type="match status" value="1"/>
</dbReference>
<dbReference type="PANTHER" id="PTHR10434">
    <property type="entry name" value="1-ACYL-SN-GLYCEROL-3-PHOSPHATE ACYLTRANSFERASE"/>
    <property type="match status" value="1"/>
</dbReference>
<accession>E3IWQ6</accession>
<evidence type="ECO:0000256" key="1">
    <source>
        <dbReference type="ARBA" id="ARBA00022679"/>
    </source>
</evidence>
<feature type="compositionally biased region" description="Basic and acidic residues" evidence="3">
    <location>
        <begin position="1"/>
        <end position="18"/>
    </location>
</feature>
<dbReference type="SUPFAM" id="SSF69593">
    <property type="entry name" value="Glycerol-3-phosphate (1)-acyltransferase"/>
    <property type="match status" value="1"/>
</dbReference>
<keyword evidence="2 5" id="KW-0012">Acyltransferase</keyword>
<keyword evidence="6" id="KW-1185">Reference proteome</keyword>
<dbReference type="Proteomes" id="UP000002484">
    <property type="component" value="Chromosome"/>
</dbReference>
<keyword evidence="1 5" id="KW-0808">Transferase</keyword>
<dbReference type="InterPro" id="IPR002123">
    <property type="entry name" value="Plipid/glycerol_acylTrfase"/>
</dbReference>
<dbReference type="RefSeq" id="WP_013424504.1">
    <property type="nucleotide sequence ID" value="NC_014666.1"/>
</dbReference>
<dbReference type="Pfam" id="PF01553">
    <property type="entry name" value="Acyltransferase"/>
    <property type="match status" value="1"/>
</dbReference>
<dbReference type="STRING" id="298654.FraEuI1c_3377"/>
<dbReference type="eggNOG" id="COG0204">
    <property type="taxonomic scope" value="Bacteria"/>
</dbReference>
<dbReference type="GO" id="GO:0006654">
    <property type="term" value="P:phosphatidic acid biosynthetic process"/>
    <property type="evidence" value="ECO:0007669"/>
    <property type="project" value="TreeGrafter"/>
</dbReference>
<dbReference type="AlphaFoldDB" id="E3IWQ6"/>
<protein>
    <submittedName>
        <fullName evidence="5">Phospholipid/glycerol acyltransferase</fullName>
    </submittedName>
</protein>
<dbReference type="InParanoid" id="E3IWQ6"/>
<evidence type="ECO:0000259" key="4">
    <source>
        <dbReference type="SMART" id="SM00563"/>
    </source>
</evidence>
<gene>
    <name evidence="5" type="ordered locus">FraEuI1c_3377</name>
</gene>
<proteinExistence type="predicted"/>
<feature type="region of interest" description="Disordered" evidence="3">
    <location>
        <begin position="1"/>
        <end position="31"/>
    </location>
</feature>
<dbReference type="KEGG" id="fri:FraEuI1c_3377"/>
<dbReference type="SMART" id="SM00563">
    <property type="entry name" value="PlsC"/>
    <property type="match status" value="1"/>
</dbReference>
<dbReference type="EMBL" id="CP002299">
    <property type="protein sequence ID" value="ADP81386.1"/>
    <property type="molecule type" value="Genomic_DNA"/>
</dbReference>
<sequence>MPTDQPTDRMEDSAREVRPSGTADRLPLASTEDPGLSRDGLRYRIFYRLLRILIGPVLRFLGRPRVYGLHNIPPQGGAILASNHLSFLDSPFLALVLRRRVTFLAKSEYFTTPGLRGSVKRAFFTASGQISIDRNNERRASEGIRQAIGLLRQGELVGIYPEGTRSPDGRLYRGKTGVARVAATAPAPVIPVAMIDTSHVLPPGRRLPRRGRVEVRIGPPLDLGTRGGDPMDMREYRARTDEIMKAIGALSDQIYVDLYAQQVKAKLGLAKRR</sequence>
<evidence type="ECO:0000256" key="2">
    <source>
        <dbReference type="ARBA" id="ARBA00023315"/>
    </source>
</evidence>
<dbReference type="HOGENOM" id="CLU_027938_4_0_11"/>
<organism evidence="5 6">
    <name type="scientific">Pseudofrankia inefficax (strain DSM 45817 / CECT 9037 / DDB 130130 / EuI1c)</name>
    <name type="common">Frankia inefficax</name>
    <dbReference type="NCBI Taxonomy" id="298654"/>
    <lineage>
        <taxon>Bacteria</taxon>
        <taxon>Bacillati</taxon>
        <taxon>Actinomycetota</taxon>
        <taxon>Actinomycetes</taxon>
        <taxon>Frankiales</taxon>
        <taxon>Frankiaceae</taxon>
        <taxon>Pseudofrankia</taxon>
    </lineage>
</organism>
<name>E3IWQ6_PSEI1</name>
<dbReference type="GO" id="GO:0003841">
    <property type="term" value="F:1-acylglycerol-3-phosphate O-acyltransferase activity"/>
    <property type="evidence" value="ECO:0007669"/>
    <property type="project" value="TreeGrafter"/>
</dbReference>
<evidence type="ECO:0000256" key="3">
    <source>
        <dbReference type="SAM" id="MobiDB-lite"/>
    </source>
</evidence>